<comment type="caution">
    <text evidence="2">The sequence shown here is derived from an EMBL/GenBank/DDBJ whole genome shotgun (WGS) entry which is preliminary data.</text>
</comment>
<dbReference type="EMBL" id="JANQBD010000002">
    <property type="protein sequence ID" value="MCR8630110.1"/>
    <property type="molecule type" value="Genomic_DNA"/>
</dbReference>
<dbReference type="Gene3D" id="1.10.3210.10">
    <property type="entry name" value="Hypothetical protein af1432"/>
    <property type="match status" value="1"/>
</dbReference>
<dbReference type="SUPFAM" id="SSF109604">
    <property type="entry name" value="HD-domain/PDEase-like"/>
    <property type="match status" value="1"/>
</dbReference>
<dbReference type="InterPro" id="IPR003607">
    <property type="entry name" value="HD/PDEase_dom"/>
</dbReference>
<accession>A0ABT1YBH4</accession>
<proteinExistence type="predicted"/>
<sequence>MKQVQQTFTGDIIWEPLYQIETPVVPFEIELFQSATLRRLKHLHHFGAGALISPITHSRFEHTVGVWSLTKFFFPEWRELHAAAILHDIGHLPFSHSVEKSLGKNHHLLTEANISSFPVRNILEKHSLNPSQIIDLLNQNTPLSSKSDGISIDHFDSFMRDTYGAGEYIIHPAILIKKINFYNNVIDTDENTAIHILDAVIKDNRIFLNPHFLAMDELLSRAIILFSEENPEIYKTIDQMTDYQLLSMLEGSVSGIVKELINVLVNEPHRVTICKNSDQGEFKAEVRKVYNKQPFVNGIPIDKVLPEVRQKILELDALCQTYRFDIKN</sequence>
<dbReference type="InterPro" id="IPR050135">
    <property type="entry name" value="dGTPase-like"/>
</dbReference>
<reference evidence="2 3" key="1">
    <citation type="submission" date="2022-08" db="EMBL/GenBank/DDBJ databases">
        <title>Paenibacillus endoradicis sp. nov., Paenibacillus radicibacter sp. nov and Paenibacillus pararadicis sp. nov., three cold-adapted plant growth-promoting bacteria isolated from root of Larix gmelinii in Great Khingan.</title>
        <authorList>
            <person name="Xue H."/>
        </authorList>
    </citation>
    <scope>NUCLEOTIDE SEQUENCE [LARGE SCALE GENOMIC DNA]</scope>
    <source>
        <strain evidence="2 3">N5-1-1-5</strain>
    </source>
</reference>
<feature type="domain" description="HD" evidence="1">
    <location>
        <begin position="59"/>
        <end position="137"/>
    </location>
</feature>
<evidence type="ECO:0000313" key="3">
    <source>
        <dbReference type="Proteomes" id="UP001300012"/>
    </source>
</evidence>
<dbReference type="PANTHER" id="PTHR11373:SF4">
    <property type="entry name" value="DEOXYNUCLEOSIDE TRIPHOSPHATE TRIPHOSPHOHYDROLASE SAMHD1"/>
    <property type="match status" value="1"/>
</dbReference>
<dbReference type="Proteomes" id="UP001300012">
    <property type="component" value="Unassembled WGS sequence"/>
</dbReference>
<dbReference type="RefSeq" id="WP_258211733.1">
    <property type="nucleotide sequence ID" value="NZ_JANQBD010000002.1"/>
</dbReference>
<dbReference type="Pfam" id="PF01966">
    <property type="entry name" value="HD"/>
    <property type="match status" value="1"/>
</dbReference>
<name>A0ABT1YBH4_9BACL</name>
<evidence type="ECO:0000259" key="1">
    <source>
        <dbReference type="Pfam" id="PF01966"/>
    </source>
</evidence>
<keyword evidence="3" id="KW-1185">Reference proteome</keyword>
<evidence type="ECO:0000313" key="2">
    <source>
        <dbReference type="EMBL" id="MCR8630110.1"/>
    </source>
</evidence>
<dbReference type="CDD" id="cd00077">
    <property type="entry name" value="HDc"/>
    <property type="match status" value="1"/>
</dbReference>
<gene>
    <name evidence="2" type="ORF">NV381_02730</name>
</gene>
<organism evidence="2 3">
    <name type="scientific">Paenibacillus radicis</name>
    <name type="common">ex Xue et al. 2023</name>
    <dbReference type="NCBI Taxonomy" id="2972489"/>
    <lineage>
        <taxon>Bacteria</taxon>
        <taxon>Bacillati</taxon>
        <taxon>Bacillota</taxon>
        <taxon>Bacilli</taxon>
        <taxon>Bacillales</taxon>
        <taxon>Paenibacillaceae</taxon>
        <taxon>Paenibacillus</taxon>
    </lineage>
</organism>
<protein>
    <submittedName>
        <fullName evidence="2">HD domain-containing protein</fullName>
    </submittedName>
</protein>
<dbReference type="InterPro" id="IPR006674">
    <property type="entry name" value="HD_domain"/>
</dbReference>
<dbReference type="PANTHER" id="PTHR11373">
    <property type="entry name" value="DEOXYNUCLEOSIDE TRIPHOSPHATE TRIPHOSPHOHYDROLASE"/>
    <property type="match status" value="1"/>
</dbReference>